<keyword evidence="8" id="KW-1185">Reference proteome</keyword>
<proteinExistence type="inferred from homology"/>
<organism evidence="7 8">
    <name type="scientific">Trypanosoma theileri</name>
    <dbReference type="NCBI Taxonomy" id="67003"/>
    <lineage>
        <taxon>Eukaryota</taxon>
        <taxon>Discoba</taxon>
        <taxon>Euglenozoa</taxon>
        <taxon>Kinetoplastea</taxon>
        <taxon>Metakinetoplastina</taxon>
        <taxon>Trypanosomatida</taxon>
        <taxon>Trypanosomatidae</taxon>
        <taxon>Trypanosoma</taxon>
    </lineage>
</organism>
<evidence type="ECO:0000256" key="2">
    <source>
        <dbReference type="ARBA" id="ARBA00023015"/>
    </source>
</evidence>
<evidence type="ECO:0000256" key="4">
    <source>
        <dbReference type="SAM" id="Coils"/>
    </source>
</evidence>
<gene>
    <name evidence="7" type="ORF">TM35_000321430</name>
</gene>
<dbReference type="InterPro" id="IPR038635">
    <property type="entry name" value="CCR4-NOT_su2/3/5_C_sf"/>
</dbReference>
<evidence type="ECO:0000256" key="1">
    <source>
        <dbReference type="ARBA" id="ARBA00007682"/>
    </source>
</evidence>
<dbReference type="Gene3D" id="2.30.30.1020">
    <property type="entry name" value="CCR4-NOT complex subunit 2/3/5, C-terminal domain"/>
    <property type="match status" value="1"/>
</dbReference>
<dbReference type="InterPro" id="IPR007282">
    <property type="entry name" value="NOT2/3/5_C"/>
</dbReference>
<keyword evidence="4" id="KW-0175">Coiled coil</keyword>
<evidence type="ECO:0000313" key="7">
    <source>
        <dbReference type="EMBL" id="ORC85828.1"/>
    </source>
</evidence>
<evidence type="ECO:0000313" key="8">
    <source>
        <dbReference type="Proteomes" id="UP000192257"/>
    </source>
</evidence>
<dbReference type="VEuPathDB" id="TriTrypDB:TM35_000321430"/>
<dbReference type="GeneID" id="39988550"/>
<dbReference type="Pfam" id="PF04153">
    <property type="entry name" value="NOT2_3_5_C"/>
    <property type="match status" value="1"/>
</dbReference>
<dbReference type="OrthoDB" id="25391at2759"/>
<dbReference type="GO" id="GO:0030015">
    <property type="term" value="C:CCR4-NOT core complex"/>
    <property type="evidence" value="ECO:0007669"/>
    <property type="project" value="InterPro"/>
</dbReference>
<name>A0A1X0NMV3_9TRYP</name>
<sequence length="358" mass="39388">MNNSNPAARYAAGIPHGMHMSYTAPAGAPNPYQSMRGAYPIATAAFVAQQQQQLQQVQQQQLQLQQAQSMLQAQQVQQQQQQVHQTVMTAPVSAVHPQQVQQQQQVQVQQQQQQQVQQQRPRVAVDGPYGLLALPGLIQHSANPENSESAAFFYLTRGFDLNSLGINVAQQRPLHPTLVSLALERPEVPVIAEYRIPDCYKQAKPRQPTLKLLQKYKNDTLLYIFYSMPRDLLQVAAARVLLERGWCFHKVRQQWMRRRSSSGFEFFNQNTWKMEIEENYQPNPAEVESDLSDPAHASLSAVIAGSNNNNNNNNNNNTTGGSTVRGTGGDAAAAAATTPTTTTSPSAAATTTATAGTA</sequence>
<dbReference type="AlphaFoldDB" id="A0A1X0NMV3"/>
<feature type="region of interest" description="Disordered" evidence="5">
    <location>
        <begin position="304"/>
        <end position="358"/>
    </location>
</feature>
<dbReference type="GO" id="GO:0006355">
    <property type="term" value="P:regulation of DNA-templated transcription"/>
    <property type="evidence" value="ECO:0007669"/>
    <property type="project" value="InterPro"/>
</dbReference>
<reference evidence="7 8" key="1">
    <citation type="submission" date="2017-03" db="EMBL/GenBank/DDBJ databases">
        <title>An alternative strategy for trypanosome survival in the mammalian bloodstream revealed through genome and transcriptome analysis of the ubiquitous bovine parasite Trypanosoma (Megatrypanum) theileri.</title>
        <authorList>
            <person name="Kelly S."/>
            <person name="Ivens A."/>
            <person name="Mott A."/>
            <person name="O'Neill E."/>
            <person name="Emms D."/>
            <person name="Macleod O."/>
            <person name="Voorheis P."/>
            <person name="Matthews J."/>
            <person name="Matthews K."/>
            <person name="Carrington M."/>
        </authorList>
    </citation>
    <scope>NUCLEOTIDE SEQUENCE [LARGE SCALE GENOMIC DNA]</scope>
    <source>
        <strain evidence="7">Edinburgh</strain>
    </source>
</reference>
<dbReference type="InterPro" id="IPR040168">
    <property type="entry name" value="Not2/3/5"/>
</dbReference>
<feature type="coiled-coil region" evidence="4">
    <location>
        <begin position="47"/>
        <end position="77"/>
    </location>
</feature>
<dbReference type="RefSeq" id="XP_028879894.1">
    <property type="nucleotide sequence ID" value="XM_029028770.1"/>
</dbReference>
<comment type="caution">
    <text evidence="7">The sequence shown here is derived from an EMBL/GenBank/DDBJ whole genome shotgun (WGS) entry which is preliminary data.</text>
</comment>
<keyword evidence="2" id="KW-0805">Transcription regulation</keyword>
<keyword evidence="3" id="KW-0804">Transcription</keyword>
<dbReference type="Proteomes" id="UP000192257">
    <property type="component" value="Unassembled WGS sequence"/>
</dbReference>
<feature type="domain" description="NOT2/NOT3/NOT5 C-terminal" evidence="6">
    <location>
        <begin position="177"/>
        <end position="268"/>
    </location>
</feature>
<accession>A0A1X0NMV3</accession>
<dbReference type="EMBL" id="NBCO01000032">
    <property type="protein sequence ID" value="ORC85828.1"/>
    <property type="molecule type" value="Genomic_DNA"/>
</dbReference>
<evidence type="ECO:0000259" key="6">
    <source>
        <dbReference type="Pfam" id="PF04153"/>
    </source>
</evidence>
<feature type="compositionally biased region" description="Low complexity" evidence="5">
    <location>
        <begin position="307"/>
        <end position="358"/>
    </location>
</feature>
<dbReference type="STRING" id="67003.A0A1X0NMV3"/>
<evidence type="ECO:0000256" key="5">
    <source>
        <dbReference type="SAM" id="MobiDB-lite"/>
    </source>
</evidence>
<protein>
    <submittedName>
        <fullName evidence="7">CCR4-NOT transcription complex subunit 2</fullName>
    </submittedName>
</protein>
<evidence type="ECO:0000256" key="3">
    <source>
        <dbReference type="ARBA" id="ARBA00023163"/>
    </source>
</evidence>
<dbReference type="PANTHER" id="PTHR23326">
    <property type="entry name" value="CCR4 NOT-RELATED"/>
    <property type="match status" value="1"/>
</dbReference>
<comment type="similarity">
    <text evidence="1">Belongs to the CNOT2/3/5 family.</text>
</comment>